<evidence type="ECO:0000256" key="3">
    <source>
        <dbReference type="ARBA" id="ARBA00022723"/>
    </source>
</evidence>
<dbReference type="PROSITE" id="PS51184">
    <property type="entry name" value="JMJC"/>
    <property type="match status" value="1"/>
</dbReference>
<comment type="similarity">
    <text evidence="11">Belongs to the JMJD6 family.</text>
</comment>
<name>A0A7S3G240_9EUKA</name>
<evidence type="ECO:0000256" key="11">
    <source>
        <dbReference type="ARBA" id="ARBA00038068"/>
    </source>
</evidence>
<sequence length="417" mass="48614">MKDPASFEEKFKAVIEEAKKDSRSEVPLHEWDKQGYAYDGKKAPAWNGSDVVDTIERVHCRDLTVEDFVEKYEKRGRPVIIKGIADGWPAMERWTLERLEKEYRNEIFKVGEDDDGYRISIKMKYFMEYLRTNKDDSPLYIFDSKVAKKKGKREEKHHHRITDDFEVPKYFREDLLQYAGKSHRPPYRWFLVGPKRSGTNVHIDPLGTSAWNTLISGRKRWVVFPFATKKSYIKPGAKVLGDGEAITWFSKLIPQTRKPEWPTHRPIEFIQYPGETIFVPGGLWHAVLNIDDTVAITQNYCSSTNFEEVFWKFLKSQRKLAMKAADAMKNDHPSLYAVAQRLIEKREERREQKRKKEGEWEREMVTKKLKLTLKMGREEEEEVEKERVGKKGSEQEEGGSSESSRSGSGSGSDESDE</sequence>
<keyword evidence="12" id="KW-0175">Coiled coil</keyword>
<evidence type="ECO:0000256" key="13">
    <source>
        <dbReference type="SAM" id="MobiDB-lite"/>
    </source>
</evidence>
<evidence type="ECO:0000256" key="7">
    <source>
        <dbReference type="ARBA" id="ARBA00023004"/>
    </source>
</evidence>
<keyword evidence="7" id="KW-0408">Iron</keyword>
<evidence type="ECO:0000259" key="14">
    <source>
        <dbReference type="PROSITE" id="PS51184"/>
    </source>
</evidence>
<gene>
    <name evidence="15" type="ORF">PBIL07802_LOCUS6755</name>
</gene>
<feature type="compositionally biased region" description="Basic and acidic residues" evidence="13">
    <location>
        <begin position="384"/>
        <end position="394"/>
    </location>
</feature>
<proteinExistence type="inferred from homology"/>
<comment type="subcellular location">
    <subcellularLocation>
        <location evidence="2">Nucleus</location>
    </subcellularLocation>
</comment>
<reference evidence="15" key="1">
    <citation type="submission" date="2021-01" db="EMBL/GenBank/DDBJ databases">
        <authorList>
            <person name="Corre E."/>
            <person name="Pelletier E."/>
            <person name="Niang G."/>
            <person name="Scheremetjew M."/>
            <person name="Finn R."/>
            <person name="Kale V."/>
            <person name="Holt S."/>
            <person name="Cochrane G."/>
            <person name="Meng A."/>
            <person name="Brown T."/>
            <person name="Cohen L."/>
        </authorList>
    </citation>
    <scope>NUCLEOTIDE SEQUENCE</scope>
    <source>
        <strain evidence="15">NIES-2562</strain>
    </source>
</reference>
<evidence type="ECO:0000256" key="9">
    <source>
        <dbReference type="ARBA" id="ARBA00023163"/>
    </source>
</evidence>
<evidence type="ECO:0000256" key="6">
    <source>
        <dbReference type="ARBA" id="ARBA00023002"/>
    </source>
</evidence>
<dbReference type="GO" id="GO:0005634">
    <property type="term" value="C:nucleus"/>
    <property type="evidence" value="ECO:0007669"/>
    <property type="project" value="UniProtKB-SubCell"/>
</dbReference>
<keyword evidence="5" id="KW-0223">Dioxygenase</keyword>
<evidence type="ECO:0000256" key="1">
    <source>
        <dbReference type="ARBA" id="ARBA00001954"/>
    </source>
</evidence>
<keyword evidence="8" id="KW-0805">Transcription regulation</keyword>
<dbReference type="SMART" id="SM00558">
    <property type="entry name" value="JmjC"/>
    <property type="match status" value="1"/>
</dbReference>
<feature type="coiled-coil region" evidence="12">
    <location>
        <begin position="336"/>
        <end position="363"/>
    </location>
</feature>
<evidence type="ECO:0000256" key="2">
    <source>
        <dbReference type="ARBA" id="ARBA00004123"/>
    </source>
</evidence>
<dbReference type="InterPro" id="IPR050910">
    <property type="entry name" value="JMJD6_ArgDemeth/LysHydrox"/>
</dbReference>
<comment type="cofactor">
    <cofactor evidence="1">
        <name>Fe(2+)</name>
        <dbReference type="ChEBI" id="CHEBI:29033"/>
    </cofactor>
</comment>
<evidence type="ECO:0000256" key="5">
    <source>
        <dbReference type="ARBA" id="ARBA00022964"/>
    </source>
</evidence>
<evidence type="ECO:0000313" key="15">
    <source>
        <dbReference type="EMBL" id="CAE0244580.1"/>
    </source>
</evidence>
<dbReference type="Gene3D" id="2.60.120.650">
    <property type="entry name" value="Cupin"/>
    <property type="match status" value="1"/>
</dbReference>
<dbReference type="GO" id="GO:0046872">
    <property type="term" value="F:metal ion binding"/>
    <property type="evidence" value="ECO:0007669"/>
    <property type="project" value="UniProtKB-KW"/>
</dbReference>
<protein>
    <recommendedName>
        <fullName evidence="14">JmjC domain-containing protein</fullName>
    </recommendedName>
</protein>
<dbReference type="InterPro" id="IPR003347">
    <property type="entry name" value="JmjC_dom"/>
</dbReference>
<dbReference type="GO" id="GO:0033749">
    <property type="term" value="F:histone H4R3 demethylase activity"/>
    <property type="evidence" value="ECO:0007669"/>
    <property type="project" value="TreeGrafter"/>
</dbReference>
<evidence type="ECO:0000256" key="8">
    <source>
        <dbReference type="ARBA" id="ARBA00023015"/>
    </source>
</evidence>
<keyword evidence="3" id="KW-0479">Metal-binding</keyword>
<feature type="region of interest" description="Disordered" evidence="13">
    <location>
        <begin position="371"/>
        <end position="417"/>
    </location>
</feature>
<keyword evidence="10" id="KW-0539">Nucleus</keyword>
<evidence type="ECO:0000256" key="4">
    <source>
        <dbReference type="ARBA" id="ARBA00022853"/>
    </source>
</evidence>
<evidence type="ECO:0000256" key="10">
    <source>
        <dbReference type="ARBA" id="ARBA00023242"/>
    </source>
</evidence>
<keyword evidence="4" id="KW-0156">Chromatin regulator</keyword>
<dbReference type="GO" id="GO:0106140">
    <property type="term" value="F:P-TEFb complex binding"/>
    <property type="evidence" value="ECO:0007669"/>
    <property type="project" value="TreeGrafter"/>
</dbReference>
<accession>A0A7S3G240</accession>
<dbReference type="SUPFAM" id="SSF51197">
    <property type="entry name" value="Clavaminate synthase-like"/>
    <property type="match status" value="1"/>
</dbReference>
<dbReference type="InterPro" id="IPR041667">
    <property type="entry name" value="Cupin_8"/>
</dbReference>
<evidence type="ECO:0000256" key="12">
    <source>
        <dbReference type="SAM" id="Coils"/>
    </source>
</evidence>
<keyword evidence="6" id="KW-0560">Oxidoreductase</keyword>
<dbReference type="AlphaFoldDB" id="A0A7S3G240"/>
<dbReference type="Pfam" id="PF13621">
    <property type="entry name" value="Cupin_8"/>
    <property type="match status" value="1"/>
</dbReference>
<organism evidence="15">
    <name type="scientific">Palpitomonas bilix</name>
    <dbReference type="NCBI Taxonomy" id="652834"/>
    <lineage>
        <taxon>Eukaryota</taxon>
        <taxon>Eukaryota incertae sedis</taxon>
    </lineage>
</organism>
<dbReference type="PANTHER" id="PTHR12480:SF32">
    <property type="entry name" value="BIFUNCTIONAL ARGININE DEMETHYLASE AND LYSYL-HYDROXYLASE JMJD6"/>
    <property type="match status" value="1"/>
</dbReference>
<dbReference type="PANTHER" id="PTHR12480">
    <property type="entry name" value="ARGININE DEMETHYLASE AND LYSYL-HYDROXYLASE JMJD"/>
    <property type="match status" value="1"/>
</dbReference>
<keyword evidence="9" id="KW-0804">Transcription</keyword>
<dbReference type="EMBL" id="HBIB01010545">
    <property type="protein sequence ID" value="CAE0244580.1"/>
    <property type="molecule type" value="Transcribed_RNA"/>
</dbReference>
<feature type="compositionally biased region" description="Low complexity" evidence="13">
    <location>
        <begin position="398"/>
        <end position="407"/>
    </location>
</feature>
<feature type="domain" description="JmjC" evidence="14">
    <location>
        <begin position="156"/>
        <end position="317"/>
    </location>
</feature>
<dbReference type="GO" id="GO:0005737">
    <property type="term" value="C:cytoplasm"/>
    <property type="evidence" value="ECO:0007669"/>
    <property type="project" value="TreeGrafter"/>
</dbReference>